<organism evidence="11 12">
    <name type="scientific">Candidatus Enterococcus ferrettii</name>
    <dbReference type="NCBI Taxonomy" id="2815324"/>
    <lineage>
        <taxon>Bacteria</taxon>
        <taxon>Bacillati</taxon>
        <taxon>Bacillota</taxon>
        <taxon>Bacilli</taxon>
        <taxon>Lactobacillales</taxon>
        <taxon>Enterococcaceae</taxon>
        <taxon>Enterococcus</taxon>
    </lineage>
</organism>
<keyword evidence="8 10" id="KW-1133">Transmembrane helix</keyword>
<keyword evidence="4 10" id="KW-0288">FMN</keyword>
<keyword evidence="6 10" id="KW-1278">Translocase</keyword>
<protein>
    <recommendedName>
        <fullName evidence="10">Ion-translocating oxidoreductase complex subunit D</fullName>
        <ecNumber evidence="10">7.-.-.-</ecNumber>
    </recommendedName>
    <alternativeName>
        <fullName evidence="10">Rnf electron transport complex subunit D</fullName>
    </alternativeName>
</protein>
<dbReference type="RefSeq" id="WP_207701987.1">
    <property type="nucleotide sequence ID" value="NZ_JAFREL020000001.1"/>
</dbReference>
<evidence type="ECO:0000256" key="5">
    <source>
        <dbReference type="ARBA" id="ARBA00022692"/>
    </source>
</evidence>
<evidence type="ECO:0000313" key="12">
    <source>
        <dbReference type="Proteomes" id="UP000664357"/>
    </source>
</evidence>
<keyword evidence="1 10" id="KW-0813">Transport</keyword>
<evidence type="ECO:0000256" key="6">
    <source>
        <dbReference type="ARBA" id="ARBA00022967"/>
    </source>
</evidence>
<dbReference type="NCBIfam" id="TIGR01946">
    <property type="entry name" value="rnfD"/>
    <property type="match status" value="1"/>
</dbReference>
<keyword evidence="9 10" id="KW-0472">Membrane</keyword>
<evidence type="ECO:0000256" key="8">
    <source>
        <dbReference type="ARBA" id="ARBA00022989"/>
    </source>
</evidence>
<dbReference type="InterPro" id="IPR011303">
    <property type="entry name" value="RnfD_bac"/>
</dbReference>
<proteinExistence type="inferred from homology"/>
<comment type="subunit">
    <text evidence="10">The complex is composed of six subunits: RnfA, RnfB, RnfC, RnfD, RnfE and RnfG.</text>
</comment>
<feature type="transmembrane region" description="Helical" evidence="10">
    <location>
        <begin position="119"/>
        <end position="139"/>
    </location>
</feature>
<dbReference type="PANTHER" id="PTHR30578">
    <property type="entry name" value="ELECTRON TRANSPORT COMPLEX PROTEIN RNFD"/>
    <property type="match status" value="1"/>
</dbReference>
<evidence type="ECO:0000256" key="3">
    <source>
        <dbReference type="ARBA" id="ARBA00022630"/>
    </source>
</evidence>
<feature type="transmembrane region" description="Helical" evidence="10">
    <location>
        <begin position="210"/>
        <end position="228"/>
    </location>
</feature>
<dbReference type="Pfam" id="PF03116">
    <property type="entry name" value="NQR2_RnfD_RnfE"/>
    <property type="match status" value="1"/>
</dbReference>
<keyword evidence="10" id="KW-1003">Cell membrane</keyword>
<evidence type="ECO:0000256" key="7">
    <source>
        <dbReference type="ARBA" id="ARBA00022982"/>
    </source>
</evidence>
<dbReference type="EMBL" id="JAFREL020000001">
    <property type="protein sequence ID" value="MEO1768235.1"/>
    <property type="molecule type" value="Genomic_DNA"/>
</dbReference>
<evidence type="ECO:0000256" key="1">
    <source>
        <dbReference type="ARBA" id="ARBA00022448"/>
    </source>
</evidence>
<name>A0ABV0EHV7_9ENTE</name>
<gene>
    <name evidence="10" type="primary">rnfD</name>
    <name evidence="11" type="ORF">JZO67_000144</name>
</gene>
<evidence type="ECO:0000256" key="9">
    <source>
        <dbReference type="ARBA" id="ARBA00023136"/>
    </source>
</evidence>
<comment type="function">
    <text evidence="10">Part of a membrane-bound complex that couples electron transfer with translocation of ions across the membrane.</text>
</comment>
<reference evidence="11 12" key="2">
    <citation type="submission" date="2024-02" db="EMBL/GenBank/DDBJ databases">
        <title>The Genome Sequence of Enterococcus sp. DIV0159.</title>
        <authorList>
            <person name="Earl A."/>
            <person name="Manson A."/>
            <person name="Gilmore M."/>
            <person name="Sanders J."/>
            <person name="Shea T."/>
            <person name="Howe W."/>
            <person name="Livny J."/>
            <person name="Cuomo C."/>
            <person name="Neafsey D."/>
            <person name="Birren B."/>
        </authorList>
    </citation>
    <scope>NUCLEOTIDE SEQUENCE [LARGE SCALE GENOMIC DNA]</scope>
    <source>
        <strain evidence="11 12">665A</strain>
    </source>
</reference>
<evidence type="ECO:0000256" key="2">
    <source>
        <dbReference type="ARBA" id="ARBA00022553"/>
    </source>
</evidence>
<evidence type="ECO:0000313" key="11">
    <source>
        <dbReference type="EMBL" id="MEO1768235.1"/>
    </source>
</evidence>
<comment type="subcellular location">
    <subcellularLocation>
        <location evidence="10">Cell membrane</location>
        <topology evidence="10">Multi-pass membrane protein</topology>
    </subcellularLocation>
</comment>
<keyword evidence="7 10" id="KW-0249">Electron transport</keyword>
<keyword evidence="12" id="KW-1185">Reference proteome</keyword>
<comment type="similarity">
    <text evidence="10">Belongs to the NqrB/RnfD family.</text>
</comment>
<dbReference type="PANTHER" id="PTHR30578:SF0">
    <property type="entry name" value="ION-TRANSLOCATING OXIDOREDUCTASE COMPLEX SUBUNIT D"/>
    <property type="match status" value="1"/>
</dbReference>
<feature type="modified residue" description="FMN phosphoryl threonine" evidence="10">
    <location>
        <position position="160"/>
    </location>
</feature>
<dbReference type="HAMAP" id="MF_00462">
    <property type="entry name" value="RsxD_RnfD"/>
    <property type="match status" value="1"/>
</dbReference>
<reference evidence="11 12" key="1">
    <citation type="submission" date="2021-03" db="EMBL/GenBank/DDBJ databases">
        <authorList>
            <person name="Gilmore M.S."/>
            <person name="Schwartzman J."/>
            <person name="Van Tyne D."/>
            <person name="Martin M."/>
            <person name="Earl A.M."/>
            <person name="Manson A.L."/>
            <person name="Straub T."/>
            <person name="Salamzade R."/>
            <person name="Saavedra J."/>
            <person name="Lebreton F."/>
            <person name="Prichula J."/>
            <person name="Schaufler K."/>
            <person name="Gaca A."/>
            <person name="Sgardioli B."/>
            <person name="Wagenaar J."/>
            <person name="Strong T."/>
        </authorList>
    </citation>
    <scope>NUCLEOTIDE SEQUENCE [LARGE SCALE GENOMIC DNA]</scope>
    <source>
        <strain evidence="11 12">665A</strain>
    </source>
</reference>
<sequence>MNKLPVSISPHLHCGRSSRSIMLDVIIALIPAIIASTIIFGFRALMLILVTVAACVLSEYVTRKIFKRPDTIHNLTAVVTGILLALNLPVTLPFWMAALGGAIAIVIVKEFFGGVGQNFVNPAITARIILLMSFASQMSTWQPPFDYRMAAGVDVISSATYFSARQTGQEIPSLMDMFLGIRAGSLGETCVLALLIGGGYLMARKVISPIIPLCFIGTVAILSVLLGGNLLYQIMSGGLLLGAFFMATDYTTSPVTKNGKIIFGIGCGIITILIRFFAALPEGVSYAILLMNILVPHIENLTIPKVFGEEAKAK</sequence>
<accession>A0ABV0EHV7</accession>
<feature type="transmembrane region" description="Helical" evidence="10">
    <location>
        <begin position="94"/>
        <end position="112"/>
    </location>
</feature>
<dbReference type="Proteomes" id="UP000664357">
    <property type="component" value="Unassembled WGS sequence"/>
</dbReference>
<feature type="transmembrane region" description="Helical" evidence="10">
    <location>
        <begin position="183"/>
        <end position="203"/>
    </location>
</feature>
<keyword evidence="3 10" id="KW-0285">Flavoprotein</keyword>
<feature type="transmembrane region" description="Helical" evidence="10">
    <location>
        <begin position="261"/>
        <end position="278"/>
    </location>
</feature>
<comment type="caution">
    <text evidence="11">The sequence shown here is derived from an EMBL/GenBank/DDBJ whole genome shotgun (WGS) entry which is preliminary data.</text>
</comment>
<feature type="transmembrane region" description="Helical" evidence="10">
    <location>
        <begin position="21"/>
        <end position="39"/>
    </location>
</feature>
<feature type="transmembrane region" description="Helical" evidence="10">
    <location>
        <begin position="234"/>
        <end position="252"/>
    </location>
</feature>
<comment type="cofactor">
    <cofactor evidence="10">
        <name>FMN</name>
        <dbReference type="ChEBI" id="CHEBI:58210"/>
    </cofactor>
</comment>
<keyword evidence="5 10" id="KW-0812">Transmembrane</keyword>
<dbReference type="EC" id="7.-.-.-" evidence="10"/>
<feature type="transmembrane region" description="Helical" evidence="10">
    <location>
        <begin position="71"/>
        <end position="88"/>
    </location>
</feature>
<evidence type="ECO:0000256" key="4">
    <source>
        <dbReference type="ARBA" id="ARBA00022643"/>
    </source>
</evidence>
<dbReference type="InterPro" id="IPR004338">
    <property type="entry name" value="NqrB/RnfD"/>
</dbReference>
<evidence type="ECO:0000256" key="10">
    <source>
        <dbReference type="HAMAP-Rule" id="MF_00462"/>
    </source>
</evidence>
<keyword evidence="2 10" id="KW-0597">Phosphoprotein</keyword>